<comment type="caution">
    <text evidence="1">The sequence shown here is derived from an EMBL/GenBank/DDBJ whole genome shotgun (WGS) entry which is preliminary data.</text>
</comment>
<dbReference type="NCBIfam" id="NF038310">
    <property type="entry name" value="lysogeny_AimR"/>
    <property type="match status" value="1"/>
</dbReference>
<dbReference type="AlphaFoldDB" id="A0A073JTH2"/>
<evidence type="ECO:0000313" key="1">
    <source>
        <dbReference type="EMBL" id="KEK17537.1"/>
    </source>
</evidence>
<protein>
    <recommendedName>
        <fullName evidence="3">Prophage helix-turn-helix protein</fullName>
    </recommendedName>
</protein>
<dbReference type="Proteomes" id="UP000027822">
    <property type="component" value="Unassembled WGS sequence"/>
</dbReference>
<dbReference type="eggNOG" id="ENOG50306KH">
    <property type="taxonomic scope" value="Bacteria"/>
</dbReference>
<accession>A0A073JTH2</accession>
<dbReference type="InterPro" id="IPR047705">
    <property type="entry name" value="AimR-like"/>
</dbReference>
<dbReference type="RefSeq" id="WP_034643049.1">
    <property type="nucleotide sequence ID" value="NZ_CBCSJC010000001.1"/>
</dbReference>
<keyword evidence="2" id="KW-1185">Reference proteome</keyword>
<sequence length="387" mass="45266">MQKVLNKLSDDMNARNINRNKLSEKVGIDSATLSRFLRGKHQMLFNKYGEILKEVYPDDVNTRREFCRAYSKVLKRPGNKKNAMYYLLSHGELNILSKLVTSEKNTNNCEWAVVCELLYLRYSGEISGDALLKKLNEEIKKFKTKTLEMEILCGIVMLHVRYDQENYKEMNKLSDELIEKTVNIKDEYIRDFLEFKIQEVIVYGLLTCGEIDKMRKCCYEIIKDINSEKYFPVFRVTAYGVLGQSFMFTDFNKALFYLEEAIKVIDKGPGMQIQARKNMFLNTIDFLKIYWKVDLYSINPITKSERAYLEVQKGNNEKAIAILMEILQENKKLDAYETFYLGLAKGNDVKILSESLDLFERSQNIFYSFLPKKHLGIMSHKCYNLVG</sequence>
<name>A0A073JTH2_9BACI</name>
<dbReference type="Pfam" id="PF22871">
    <property type="entry name" value="AimR"/>
    <property type="match status" value="1"/>
</dbReference>
<dbReference type="EMBL" id="JOTN01000026">
    <property type="protein sequence ID" value="KEK17537.1"/>
    <property type="molecule type" value="Genomic_DNA"/>
</dbReference>
<evidence type="ECO:0008006" key="3">
    <source>
        <dbReference type="Google" id="ProtNLM"/>
    </source>
</evidence>
<dbReference type="OrthoDB" id="2929097at2"/>
<dbReference type="STRING" id="574376.BAMA_12390"/>
<gene>
    <name evidence="1" type="ORF">BAMA_12390</name>
</gene>
<dbReference type="GO" id="GO:0003677">
    <property type="term" value="F:DNA binding"/>
    <property type="evidence" value="ECO:0007669"/>
    <property type="project" value="InterPro"/>
</dbReference>
<organism evidence="1 2">
    <name type="scientific">Bacillus manliponensis</name>
    <dbReference type="NCBI Taxonomy" id="574376"/>
    <lineage>
        <taxon>Bacteria</taxon>
        <taxon>Bacillati</taxon>
        <taxon>Bacillota</taxon>
        <taxon>Bacilli</taxon>
        <taxon>Bacillales</taxon>
        <taxon>Bacillaceae</taxon>
        <taxon>Bacillus</taxon>
        <taxon>Bacillus cereus group</taxon>
    </lineage>
</organism>
<proteinExistence type="predicted"/>
<dbReference type="SUPFAM" id="SSF47413">
    <property type="entry name" value="lambda repressor-like DNA-binding domains"/>
    <property type="match status" value="1"/>
</dbReference>
<dbReference type="InterPro" id="IPR010982">
    <property type="entry name" value="Lambda_DNA-bd_dom_sf"/>
</dbReference>
<reference evidence="1 2" key="1">
    <citation type="submission" date="2014-06" db="EMBL/GenBank/DDBJ databases">
        <title>Draft genome sequence of Bacillus manliponensis JCM 15802 (MCCC 1A00708).</title>
        <authorList>
            <person name="Lai Q."/>
            <person name="Liu Y."/>
            <person name="Shao Z."/>
        </authorList>
    </citation>
    <scope>NUCLEOTIDE SEQUENCE [LARGE SCALE GENOMIC DNA]</scope>
    <source>
        <strain evidence="1 2">JCM 15802</strain>
    </source>
</reference>
<evidence type="ECO:0000313" key="2">
    <source>
        <dbReference type="Proteomes" id="UP000027822"/>
    </source>
</evidence>